<dbReference type="Gene3D" id="3.30.1360.120">
    <property type="entry name" value="Probable tRNA modification gtpase trme, domain 1"/>
    <property type="match status" value="1"/>
</dbReference>
<evidence type="ECO:0000313" key="2">
    <source>
        <dbReference type="EMBL" id="SVD10499.1"/>
    </source>
</evidence>
<dbReference type="SUPFAM" id="SSF103025">
    <property type="entry name" value="Folate-binding domain"/>
    <property type="match status" value="1"/>
</dbReference>
<proteinExistence type="predicted"/>
<dbReference type="PANTHER" id="PTHR22602:SF0">
    <property type="entry name" value="TRANSFERASE CAF17, MITOCHONDRIAL-RELATED"/>
    <property type="match status" value="1"/>
</dbReference>
<feature type="domain" description="GCVT N-terminal" evidence="1">
    <location>
        <begin position="6"/>
        <end position="60"/>
    </location>
</feature>
<dbReference type="Pfam" id="PF01571">
    <property type="entry name" value="GCV_T"/>
    <property type="match status" value="1"/>
</dbReference>
<name>A0A382SKT9_9ZZZZ</name>
<dbReference type="GO" id="GO:0016226">
    <property type="term" value="P:iron-sulfur cluster assembly"/>
    <property type="evidence" value="ECO:0007669"/>
    <property type="project" value="TreeGrafter"/>
</dbReference>
<dbReference type="InterPro" id="IPR027266">
    <property type="entry name" value="TrmE/GcvT-like"/>
</dbReference>
<dbReference type="AlphaFoldDB" id="A0A382SKT9"/>
<sequence>MTNICYIELESRGVLAVAGGDAAEFLQDLVSNDIEQVGEGCVVYAALLTPQGKYLHDFMV</sequence>
<dbReference type="PANTHER" id="PTHR22602">
    <property type="entry name" value="TRANSFERASE CAF17, MITOCHONDRIAL-RELATED"/>
    <property type="match status" value="1"/>
</dbReference>
<gene>
    <name evidence="2" type="ORF">METZ01_LOCUS363353</name>
</gene>
<feature type="non-terminal residue" evidence="2">
    <location>
        <position position="60"/>
    </location>
</feature>
<dbReference type="InterPro" id="IPR045179">
    <property type="entry name" value="YgfZ/GcvT"/>
</dbReference>
<dbReference type="EMBL" id="UINC01129837">
    <property type="protein sequence ID" value="SVD10499.1"/>
    <property type="molecule type" value="Genomic_DNA"/>
</dbReference>
<reference evidence="2" key="1">
    <citation type="submission" date="2018-05" db="EMBL/GenBank/DDBJ databases">
        <authorList>
            <person name="Lanie J.A."/>
            <person name="Ng W.-L."/>
            <person name="Kazmierczak K.M."/>
            <person name="Andrzejewski T.M."/>
            <person name="Davidsen T.M."/>
            <person name="Wayne K.J."/>
            <person name="Tettelin H."/>
            <person name="Glass J.I."/>
            <person name="Rusch D."/>
            <person name="Podicherti R."/>
            <person name="Tsui H.-C.T."/>
            <person name="Winkler M.E."/>
        </authorList>
    </citation>
    <scope>NUCLEOTIDE SEQUENCE</scope>
</reference>
<organism evidence="2">
    <name type="scientific">marine metagenome</name>
    <dbReference type="NCBI Taxonomy" id="408172"/>
    <lineage>
        <taxon>unclassified sequences</taxon>
        <taxon>metagenomes</taxon>
        <taxon>ecological metagenomes</taxon>
    </lineage>
</organism>
<dbReference type="InterPro" id="IPR006222">
    <property type="entry name" value="GCVT_N"/>
</dbReference>
<protein>
    <recommendedName>
        <fullName evidence="1">GCVT N-terminal domain-containing protein</fullName>
    </recommendedName>
</protein>
<evidence type="ECO:0000259" key="1">
    <source>
        <dbReference type="Pfam" id="PF01571"/>
    </source>
</evidence>
<accession>A0A382SKT9</accession>